<proteinExistence type="predicted"/>
<name>A0A4Y3VGI6_9ACTN</name>
<reference evidence="2 3" key="1">
    <citation type="submission" date="2019-06" db="EMBL/GenBank/DDBJ databases">
        <title>Whole genome shotgun sequence of Streptomyces spinoverrucosus NBRC 14228.</title>
        <authorList>
            <person name="Hosoyama A."/>
            <person name="Uohara A."/>
            <person name="Ohji S."/>
            <person name="Ichikawa N."/>
        </authorList>
    </citation>
    <scope>NUCLEOTIDE SEQUENCE [LARGE SCALE GENOMIC DNA]</scope>
    <source>
        <strain evidence="2 3">NBRC 14228</strain>
    </source>
</reference>
<gene>
    <name evidence="2" type="ORF">SSP24_29900</name>
</gene>
<evidence type="ECO:0008006" key="4">
    <source>
        <dbReference type="Google" id="ProtNLM"/>
    </source>
</evidence>
<dbReference type="EMBL" id="BJND01000020">
    <property type="protein sequence ID" value="GEC05335.1"/>
    <property type="molecule type" value="Genomic_DNA"/>
</dbReference>
<keyword evidence="1" id="KW-1133">Transmembrane helix</keyword>
<comment type="caution">
    <text evidence="2">The sequence shown here is derived from an EMBL/GenBank/DDBJ whole genome shotgun (WGS) entry which is preliminary data.</text>
</comment>
<dbReference type="Proteomes" id="UP000317881">
    <property type="component" value="Unassembled WGS sequence"/>
</dbReference>
<feature type="transmembrane region" description="Helical" evidence="1">
    <location>
        <begin position="129"/>
        <end position="147"/>
    </location>
</feature>
<keyword evidence="1" id="KW-0472">Membrane</keyword>
<keyword evidence="3" id="KW-1185">Reference proteome</keyword>
<sequence>MARPDRTWSSISRAGARGLVAAMAMTGSRTVAAGVAPEERTPPEAIVERHAPALFSRLDEHHREAVTELLHWAYGAGGGVAFGLLPARIRRFPGTGAVYGLAFWLGFEMGIAPLLGIEQAKHRKVVWRVLIALDHVLYGVVVAGRLAPEPAIDADRSDGEADG</sequence>
<protein>
    <recommendedName>
        <fullName evidence="4">DUF1440 domain-containing protein</fullName>
    </recommendedName>
</protein>
<evidence type="ECO:0000256" key="1">
    <source>
        <dbReference type="SAM" id="Phobius"/>
    </source>
</evidence>
<evidence type="ECO:0000313" key="2">
    <source>
        <dbReference type="EMBL" id="GEC05335.1"/>
    </source>
</evidence>
<accession>A0A4Y3VGI6</accession>
<keyword evidence="1" id="KW-0812">Transmembrane</keyword>
<evidence type="ECO:0000313" key="3">
    <source>
        <dbReference type="Proteomes" id="UP000317881"/>
    </source>
</evidence>
<feature type="transmembrane region" description="Helical" evidence="1">
    <location>
        <begin position="65"/>
        <end position="85"/>
    </location>
</feature>
<dbReference type="RefSeq" id="WP_141309994.1">
    <property type="nucleotide sequence ID" value="NZ_BJND01000020.1"/>
</dbReference>
<dbReference type="AlphaFoldDB" id="A0A4Y3VGI6"/>
<organism evidence="2 3">
    <name type="scientific">Streptomyces spinoverrucosus</name>
    <dbReference type="NCBI Taxonomy" id="284043"/>
    <lineage>
        <taxon>Bacteria</taxon>
        <taxon>Bacillati</taxon>
        <taxon>Actinomycetota</taxon>
        <taxon>Actinomycetes</taxon>
        <taxon>Kitasatosporales</taxon>
        <taxon>Streptomycetaceae</taxon>
        <taxon>Streptomyces</taxon>
    </lineage>
</organism>
<dbReference type="OrthoDB" id="3398813at2"/>
<feature type="transmembrane region" description="Helical" evidence="1">
    <location>
        <begin position="97"/>
        <end position="117"/>
    </location>
</feature>